<protein>
    <submittedName>
        <fullName evidence="1">Uncharacterized protein</fullName>
    </submittedName>
</protein>
<dbReference type="Proteomes" id="UP000793456">
    <property type="component" value="Chromosome IV"/>
</dbReference>
<accession>A0ACD3RLK3</accession>
<name>A0ACD3RLK3_LARCR</name>
<sequence length="482" mass="52988">MNEAVINDTEQSDDWQQVDEKFSLNRIQRVMRRTTYTSVSDHWRFQDHVLKTSQTGMTSVSSASPPRSTSNALFPRIQEKKSIVAAEVFNLGDLKHITCSDCAAGRSNTTSKLLAKKEKKRKIHAGEETIHPERTAENILIVYYTRCNASALLGSLGSPGEERGHYSVESKKMTLKYSQRSLIVLSLLGILSAIMSVLSVILIFQLQSQQTAVKESPPSTSSLIPAPIWAVLLPVSTVLSALSLTLHLSSVVVCLLHSYFSTEVCRGEQDTERADWFLLDSRAVRHVAIGLFCLGVSVYLAAMSIFMLLIFEVETGIASACVLSSGILILLVVVIHSLVKASCSAKHYRGDHLDTLYQNDHGSGGTPLSRACELKIGTDKPRMHRTQSHLQHPISSYPPCSNPRQREQYQQEQYSPAGGSQGHSSDKDGYSSGGSCPRMHRTLSTESGLLQTQAKPWNGVNNEMRSVLARKSGITAKDSTLV</sequence>
<proteinExistence type="predicted"/>
<dbReference type="EMBL" id="CM011677">
    <property type="protein sequence ID" value="TMS20411.1"/>
    <property type="molecule type" value="Genomic_DNA"/>
</dbReference>
<evidence type="ECO:0000313" key="1">
    <source>
        <dbReference type="EMBL" id="TMS20411.1"/>
    </source>
</evidence>
<comment type="caution">
    <text evidence="1">The sequence shown here is derived from an EMBL/GenBank/DDBJ whole genome shotgun (WGS) entry which is preliminary data.</text>
</comment>
<organism evidence="1 2">
    <name type="scientific">Larimichthys crocea</name>
    <name type="common">Large yellow croaker</name>
    <name type="synonym">Pseudosciaena crocea</name>
    <dbReference type="NCBI Taxonomy" id="215358"/>
    <lineage>
        <taxon>Eukaryota</taxon>
        <taxon>Metazoa</taxon>
        <taxon>Chordata</taxon>
        <taxon>Craniata</taxon>
        <taxon>Vertebrata</taxon>
        <taxon>Euteleostomi</taxon>
        <taxon>Actinopterygii</taxon>
        <taxon>Neopterygii</taxon>
        <taxon>Teleostei</taxon>
        <taxon>Neoteleostei</taxon>
        <taxon>Acanthomorphata</taxon>
        <taxon>Eupercaria</taxon>
        <taxon>Sciaenidae</taxon>
        <taxon>Larimichthys</taxon>
    </lineage>
</organism>
<evidence type="ECO:0000313" key="2">
    <source>
        <dbReference type="Proteomes" id="UP000793456"/>
    </source>
</evidence>
<keyword evidence="2" id="KW-1185">Reference proteome</keyword>
<reference evidence="1" key="1">
    <citation type="submission" date="2018-11" db="EMBL/GenBank/DDBJ databases">
        <title>The sequence and de novo assembly of Larimichthys crocea genome using PacBio and Hi-C technologies.</title>
        <authorList>
            <person name="Xu P."/>
            <person name="Chen B."/>
            <person name="Zhou Z."/>
            <person name="Ke Q."/>
            <person name="Wu Y."/>
            <person name="Bai H."/>
            <person name="Pu F."/>
        </authorList>
    </citation>
    <scope>NUCLEOTIDE SEQUENCE</scope>
    <source>
        <tissue evidence="1">Muscle</tissue>
    </source>
</reference>
<gene>
    <name evidence="1" type="ORF">E3U43_006904</name>
</gene>